<proteinExistence type="inferred from homology"/>
<evidence type="ECO:0000256" key="2">
    <source>
        <dbReference type="ARBA" id="ARBA00005417"/>
    </source>
</evidence>
<evidence type="ECO:0000256" key="5">
    <source>
        <dbReference type="ARBA" id="ARBA00022519"/>
    </source>
</evidence>
<dbReference type="GO" id="GO:0015833">
    <property type="term" value="P:peptide transport"/>
    <property type="evidence" value="ECO:0007669"/>
    <property type="project" value="InterPro"/>
</dbReference>
<keyword evidence="6" id="KW-0547">Nucleotide-binding</keyword>
<feature type="domain" description="ABC transporter" evidence="10">
    <location>
        <begin position="6"/>
        <end position="256"/>
    </location>
</feature>
<dbReference type="PANTHER" id="PTHR43297">
    <property type="entry name" value="OLIGOPEPTIDE TRANSPORT ATP-BINDING PROTEIN APPD"/>
    <property type="match status" value="1"/>
</dbReference>
<evidence type="ECO:0000313" key="14">
    <source>
        <dbReference type="Proteomes" id="UP000182800"/>
    </source>
</evidence>
<keyword evidence="8" id="KW-1278">Translocase</keyword>
<dbReference type="FunFam" id="3.40.50.300:FF:000016">
    <property type="entry name" value="Oligopeptide ABC transporter ATP-binding component"/>
    <property type="match status" value="1"/>
</dbReference>
<dbReference type="EMBL" id="LJSX01000034">
    <property type="protein sequence ID" value="KPQ09127.1"/>
    <property type="molecule type" value="Genomic_DNA"/>
</dbReference>
<keyword evidence="7 11" id="KW-0067">ATP-binding</keyword>
<name>A0A0P7X371_9HYPH</name>
<evidence type="ECO:0000256" key="8">
    <source>
        <dbReference type="ARBA" id="ARBA00022967"/>
    </source>
</evidence>
<evidence type="ECO:0000256" key="1">
    <source>
        <dbReference type="ARBA" id="ARBA00004417"/>
    </source>
</evidence>
<comment type="subcellular location">
    <subcellularLocation>
        <location evidence="1">Cell inner membrane</location>
        <topology evidence="1">Peripheral membrane protein</topology>
    </subcellularLocation>
</comment>
<evidence type="ECO:0000313" key="13">
    <source>
        <dbReference type="Proteomes" id="UP000050497"/>
    </source>
</evidence>
<sequence>MTSSLLSIDNLHIAFGATQAVRGISFEIGHHETFALVGESGSGKSATALAILRLIEREGGRITHGRIVFRKEAPVCLTELSDEQMQTVRGRDIAMVFQEPLTALNPVLTIGRQLTETILRHEPVSQAQAQHKAIEQLERVRIPQAAARLSQYPHELSGGQRQRVMIAMALACNPRLLIADEPSTALDVTTQAEILALIRDLQAERGMSVLFITHDMGVVAEMAHRVGVLRHGRLVETGPARRILTAPQESYARMLVDAAPRLGAGGPALLPETGRSPALALDNLVVDYAGRRPHPLAARTRTRAVDGVSLHVAQGESVGLVGESGCGKSSIARAILRLTPVASGRIAIDGQDITRLSERRLFPVRRKVQMVFQDPFASLNPRLPTWDLITEPACIHATVARDDRRDMAAALLEQVGLGAEHLDRYPHQYSGGQRQRLCIARALSVQPKLIIADEPVAALDVSIARQITELMQALQQRLGLSFLFISHDLAVVERLCHRIAVMRAGRIVETGPTDAIIGDPQEEYTKTLIAAVPGRITPAVAAVHERQSLVG</sequence>
<keyword evidence="5" id="KW-0997">Cell inner membrane</keyword>
<evidence type="ECO:0000313" key="12">
    <source>
        <dbReference type="EMBL" id="SCC81616.1"/>
    </source>
</evidence>
<dbReference type="Gene3D" id="3.40.50.300">
    <property type="entry name" value="P-loop containing nucleotide triphosphate hydrolases"/>
    <property type="match status" value="2"/>
</dbReference>
<keyword evidence="3" id="KW-0813">Transport</keyword>
<dbReference type="STRING" id="1653334.GA0071312_2569"/>
<evidence type="ECO:0000256" key="4">
    <source>
        <dbReference type="ARBA" id="ARBA00022475"/>
    </source>
</evidence>
<comment type="similarity">
    <text evidence="2">Belongs to the ABC transporter superfamily.</text>
</comment>
<evidence type="ECO:0000256" key="7">
    <source>
        <dbReference type="ARBA" id="ARBA00022840"/>
    </source>
</evidence>
<comment type="caution">
    <text evidence="11">The sequence shown here is derived from an EMBL/GenBank/DDBJ whole genome shotgun (WGS) entry which is preliminary data.</text>
</comment>
<evidence type="ECO:0000313" key="11">
    <source>
        <dbReference type="EMBL" id="KPQ09127.1"/>
    </source>
</evidence>
<reference evidence="12 14" key="2">
    <citation type="submission" date="2016-08" db="EMBL/GenBank/DDBJ databases">
        <authorList>
            <person name="Varghese N."/>
            <person name="Submissions Spin"/>
        </authorList>
    </citation>
    <scope>NUCLEOTIDE SEQUENCE [LARGE SCALE GENOMIC DNA]</scope>
    <source>
        <strain evidence="12 14">HL-109</strain>
    </source>
</reference>
<dbReference type="AlphaFoldDB" id="A0A0P7X371"/>
<reference evidence="11 13" key="1">
    <citation type="submission" date="2015-09" db="EMBL/GenBank/DDBJ databases">
        <title>Identification and resolution of microdiversity through metagenomic sequencing of parallel consortia.</title>
        <authorList>
            <person name="Nelson W.C."/>
            <person name="Romine M.F."/>
            <person name="Lindemann S.R."/>
        </authorList>
    </citation>
    <scope>NUCLEOTIDE SEQUENCE [LARGE SCALE GENOMIC DNA]</scope>
    <source>
        <strain evidence="11">HL-109</strain>
    </source>
</reference>
<accession>A0A0P7X371</accession>
<dbReference type="PROSITE" id="PS00211">
    <property type="entry name" value="ABC_TRANSPORTER_1"/>
    <property type="match status" value="2"/>
</dbReference>
<dbReference type="GO" id="GO:0005524">
    <property type="term" value="F:ATP binding"/>
    <property type="evidence" value="ECO:0007669"/>
    <property type="project" value="UniProtKB-KW"/>
</dbReference>
<dbReference type="InterPro" id="IPR027417">
    <property type="entry name" value="P-loop_NTPase"/>
</dbReference>
<dbReference type="EMBL" id="FMBM01000002">
    <property type="protein sequence ID" value="SCC81616.1"/>
    <property type="molecule type" value="Genomic_DNA"/>
</dbReference>
<dbReference type="GO" id="GO:0016887">
    <property type="term" value="F:ATP hydrolysis activity"/>
    <property type="evidence" value="ECO:0007669"/>
    <property type="project" value="InterPro"/>
</dbReference>
<dbReference type="PROSITE" id="PS50893">
    <property type="entry name" value="ABC_TRANSPORTER_2"/>
    <property type="match status" value="2"/>
</dbReference>
<dbReference type="InterPro" id="IPR003439">
    <property type="entry name" value="ABC_transporter-like_ATP-bd"/>
</dbReference>
<dbReference type="PATRIC" id="fig|1653334.4.peg.1095"/>
<dbReference type="NCBIfam" id="NF007739">
    <property type="entry name" value="PRK10419.1"/>
    <property type="match status" value="2"/>
</dbReference>
<evidence type="ECO:0000259" key="10">
    <source>
        <dbReference type="PROSITE" id="PS50893"/>
    </source>
</evidence>
<feature type="domain" description="ABC transporter" evidence="10">
    <location>
        <begin position="279"/>
        <end position="529"/>
    </location>
</feature>
<organism evidence="11 13">
    <name type="scientific">Saliniramus fredricksonii</name>
    <dbReference type="NCBI Taxonomy" id="1653334"/>
    <lineage>
        <taxon>Bacteria</taxon>
        <taxon>Pseudomonadati</taxon>
        <taxon>Pseudomonadota</taxon>
        <taxon>Alphaproteobacteria</taxon>
        <taxon>Hyphomicrobiales</taxon>
        <taxon>Salinarimonadaceae</taxon>
        <taxon>Saliniramus</taxon>
    </lineage>
</organism>
<dbReference type="Pfam" id="PF08352">
    <property type="entry name" value="oligo_HPY"/>
    <property type="match status" value="2"/>
</dbReference>
<dbReference type="Proteomes" id="UP000182800">
    <property type="component" value="Unassembled WGS sequence"/>
</dbReference>
<dbReference type="CDD" id="cd03257">
    <property type="entry name" value="ABC_NikE_OppD_transporters"/>
    <property type="match status" value="2"/>
</dbReference>
<keyword evidence="14" id="KW-1185">Reference proteome</keyword>
<dbReference type="GO" id="GO:0055085">
    <property type="term" value="P:transmembrane transport"/>
    <property type="evidence" value="ECO:0007669"/>
    <property type="project" value="UniProtKB-ARBA"/>
</dbReference>
<dbReference type="Proteomes" id="UP000050497">
    <property type="component" value="Unassembled WGS sequence"/>
</dbReference>
<dbReference type="OrthoDB" id="9802264at2"/>
<dbReference type="InterPro" id="IPR050388">
    <property type="entry name" value="ABC_Ni/Peptide_Import"/>
</dbReference>
<dbReference type="GO" id="GO:0005886">
    <property type="term" value="C:plasma membrane"/>
    <property type="evidence" value="ECO:0007669"/>
    <property type="project" value="UniProtKB-SubCell"/>
</dbReference>
<dbReference type="InterPro" id="IPR017871">
    <property type="entry name" value="ABC_transporter-like_CS"/>
</dbReference>
<evidence type="ECO:0000256" key="9">
    <source>
        <dbReference type="ARBA" id="ARBA00023136"/>
    </source>
</evidence>
<keyword evidence="4" id="KW-1003">Cell membrane</keyword>
<protein>
    <submittedName>
        <fullName evidence="11">Peptide/nickel transport system ATP-binding protein</fullName>
    </submittedName>
</protein>
<dbReference type="Pfam" id="PF00005">
    <property type="entry name" value="ABC_tran"/>
    <property type="match status" value="2"/>
</dbReference>
<keyword evidence="9" id="KW-0472">Membrane</keyword>
<dbReference type="InterPro" id="IPR013563">
    <property type="entry name" value="Oligopep_ABC_C"/>
</dbReference>
<gene>
    <name evidence="12" type="ORF">GA0071312_2569</name>
    <name evidence="11" type="ORF">HLUCCO17_16075</name>
</gene>
<dbReference type="SUPFAM" id="SSF52540">
    <property type="entry name" value="P-loop containing nucleoside triphosphate hydrolases"/>
    <property type="match status" value="2"/>
</dbReference>
<dbReference type="InterPro" id="IPR003593">
    <property type="entry name" value="AAA+_ATPase"/>
</dbReference>
<dbReference type="PANTHER" id="PTHR43297:SF14">
    <property type="entry name" value="ATPASE AAA-TYPE CORE DOMAIN-CONTAINING PROTEIN"/>
    <property type="match status" value="1"/>
</dbReference>
<evidence type="ECO:0000256" key="3">
    <source>
        <dbReference type="ARBA" id="ARBA00022448"/>
    </source>
</evidence>
<dbReference type="SMART" id="SM00382">
    <property type="entry name" value="AAA"/>
    <property type="match status" value="2"/>
</dbReference>
<dbReference type="RefSeq" id="WP_074445283.1">
    <property type="nucleotide sequence ID" value="NZ_FMBM01000002.1"/>
</dbReference>
<dbReference type="NCBIfam" id="NF008453">
    <property type="entry name" value="PRK11308.1"/>
    <property type="match status" value="2"/>
</dbReference>
<evidence type="ECO:0000256" key="6">
    <source>
        <dbReference type="ARBA" id="ARBA00022741"/>
    </source>
</evidence>